<evidence type="ECO:0000313" key="3">
    <source>
        <dbReference type="Proteomes" id="UP001596096"/>
    </source>
</evidence>
<keyword evidence="3" id="KW-1185">Reference proteome</keyword>
<protein>
    <recommendedName>
        <fullName evidence="4">Secreted protein</fullName>
    </recommendedName>
</protein>
<feature type="signal peptide" evidence="1">
    <location>
        <begin position="1"/>
        <end position="27"/>
    </location>
</feature>
<keyword evidence="1" id="KW-0732">Signal</keyword>
<sequence length="151" mass="15493">MRKTTWAAAIALTAGLLAGGAPSAATAASPTDNGVHNTSTIAVGAVQTWITNACVYRQGCYDALIPAGRYSGWRYTAAVYFGDNYCLRVRAWQAGGGLGPVTITGEGPAYFVFNSVHPGFDVRAVPINHADCHSAAATSSGDAGEVVQAGQ</sequence>
<evidence type="ECO:0008006" key="4">
    <source>
        <dbReference type="Google" id="ProtNLM"/>
    </source>
</evidence>
<evidence type="ECO:0000256" key="1">
    <source>
        <dbReference type="SAM" id="SignalP"/>
    </source>
</evidence>
<accession>A0ABW1C2C6</accession>
<gene>
    <name evidence="2" type="ORF">ACFPUY_30505</name>
</gene>
<dbReference type="Proteomes" id="UP001596096">
    <property type="component" value="Unassembled WGS sequence"/>
</dbReference>
<evidence type="ECO:0000313" key="2">
    <source>
        <dbReference type="EMBL" id="MFC5819452.1"/>
    </source>
</evidence>
<comment type="caution">
    <text evidence="2">The sequence shown here is derived from an EMBL/GenBank/DDBJ whole genome shotgun (WGS) entry which is preliminary data.</text>
</comment>
<name>A0ABW1C2C6_9ACTN</name>
<dbReference type="EMBL" id="JBHSNW010000019">
    <property type="protein sequence ID" value="MFC5819452.1"/>
    <property type="molecule type" value="Genomic_DNA"/>
</dbReference>
<proteinExistence type="predicted"/>
<feature type="chain" id="PRO_5045850232" description="Secreted protein" evidence="1">
    <location>
        <begin position="28"/>
        <end position="151"/>
    </location>
</feature>
<dbReference type="RefSeq" id="WP_219545285.1">
    <property type="nucleotide sequence ID" value="NZ_JAHKRN010000014.1"/>
</dbReference>
<organism evidence="2 3">
    <name type="scientific">Nonomuraea harbinensis</name>
    <dbReference type="NCBI Taxonomy" id="1286938"/>
    <lineage>
        <taxon>Bacteria</taxon>
        <taxon>Bacillati</taxon>
        <taxon>Actinomycetota</taxon>
        <taxon>Actinomycetes</taxon>
        <taxon>Streptosporangiales</taxon>
        <taxon>Streptosporangiaceae</taxon>
        <taxon>Nonomuraea</taxon>
    </lineage>
</organism>
<reference evidence="3" key="1">
    <citation type="journal article" date="2019" name="Int. J. Syst. Evol. Microbiol.">
        <title>The Global Catalogue of Microorganisms (GCM) 10K type strain sequencing project: providing services to taxonomists for standard genome sequencing and annotation.</title>
        <authorList>
            <consortium name="The Broad Institute Genomics Platform"/>
            <consortium name="The Broad Institute Genome Sequencing Center for Infectious Disease"/>
            <person name="Wu L."/>
            <person name="Ma J."/>
        </authorList>
    </citation>
    <scope>NUCLEOTIDE SEQUENCE [LARGE SCALE GENOMIC DNA]</scope>
    <source>
        <strain evidence="3">CGMCC 4.7106</strain>
    </source>
</reference>